<reference evidence="7" key="1">
    <citation type="submission" date="2013-08" db="EMBL/GenBank/DDBJ databases">
        <authorList>
            <person name="Mendez C."/>
            <person name="Richter M."/>
            <person name="Ferrer M."/>
            <person name="Sanchez J."/>
        </authorList>
    </citation>
    <scope>NUCLEOTIDE SEQUENCE</scope>
</reference>
<dbReference type="PIRSF" id="PIRSF000138">
    <property type="entry name" value="Al-hdrx_acd_dh"/>
    <property type="match status" value="1"/>
</dbReference>
<evidence type="ECO:0000313" key="7">
    <source>
        <dbReference type="EMBL" id="EQD27539.1"/>
    </source>
</evidence>
<comment type="cofactor">
    <cofactor evidence="1">
        <name>FMN</name>
        <dbReference type="ChEBI" id="CHEBI:58210"/>
    </cofactor>
</comment>
<evidence type="ECO:0000256" key="5">
    <source>
        <dbReference type="ARBA" id="ARBA00024042"/>
    </source>
</evidence>
<dbReference type="PANTHER" id="PTHR10578:SF107">
    <property type="entry name" value="2-HYDROXYACID OXIDASE 1"/>
    <property type="match status" value="1"/>
</dbReference>
<dbReference type="Gene3D" id="3.20.20.70">
    <property type="entry name" value="Aldolase class I"/>
    <property type="match status" value="1"/>
</dbReference>
<proteinExistence type="inferred from homology"/>
<dbReference type="InterPro" id="IPR000262">
    <property type="entry name" value="FMN-dep_DH"/>
</dbReference>
<evidence type="ECO:0000256" key="3">
    <source>
        <dbReference type="ARBA" id="ARBA00022643"/>
    </source>
</evidence>
<keyword evidence="4" id="KW-0560">Oxidoreductase</keyword>
<accession>T0ZF83</accession>
<dbReference type="GO" id="GO:0004459">
    <property type="term" value="F:L-lactate dehydrogenase (NAD+) activity"/>
    <property type="evidence" value="ECO:0007669"/>
    <property type="project" value="TreeGrafter"/>
</dbReference>
<evidence type="ECO:0000256" key="1">
    <source>
        <dbReference type="ARBA" id="ARBA00001917"/>
    </source>
</evidence>
<dbReference type="InterPro" id="IPR037396">
    <property type="entry name" value="FMN_HAD"/>
</dbReference>
<organism evidence="7">
    <name type="scientific">mine drainage metagenome</name>
    <dbReference type="NCBI Taxonomy" id="410659"/>
    <lineage>
        <taxon>unclassified sequences</taxon>
        <taxon>metagenomes</taxon>
        <taxon>ecological metagenomes</taxon>
    </lineage>
</organism>
<name>T0ZF83_9ZZZZ</name>
<keyword evidence="2" id="KW-0285">Flavoprotein</keyword>
<keyword evidence="3" id="KW-0288">FMN</keyword>
<dbReference type="SUPFAM" id="SSF51395">
    <property type="entry name" value="FMN-linked oxidoreductases"/>
    <property type="match status" value="1"/>
</dbReference>
<dbReference type="CDD" id="cd02809">
    <property type="entry name" value="alpha_hydroxyacid_oxid_FMN"/>
    <property type="match status" value="1"/>
</dbReference>
<evidence type="ECO:0000256" key="2">
    <source>
        <dbReference type="ARBA" id="ARBA00022630"/>
    </source>
</evidence>
<evidence type="ECO:0000259" key="6">
    <source>
        <dbReference type="PROSITE" id="PS51349"/>
    </source>
</evidence>
<dbReference type="GO" id="GO:0005886">
    <property type="term" value="C:plasma membrane"/>
    <property type="evidence" value="ECO:0007669"/>
    <property type="project" value="TreeGrafter"/>
</dbReference>
<dbReference type="FunFam" id="3.20.20.70:FF:000029">
    <property type="entry name" value="L-lactate dehydrogenase"/>
    <property type="match status" value="1"/>
</dbReference>
<evidence type="ECO:0000256" key="4">
    <source>
        <dbReference type="ARBA" id="ARBA00023002"/>
    </source>
</evidence>
<protein>
    <submittedName>
        <fullName evidence="7">L-lactate dehydrogenase (Cytochrome)</fullName>
    </submittedName>
</protein>
<dbReference type="EMBL" id="AUZX01015991">
    <property type="protein sequence ID" value="EQD27539.1"/>
    <property type="molecule type" value="Genomic_DNA"/>
</dbReference>
<feature type="non-terminal residue" evidence="7">
    <location>
        <position position="391"/>
    </location>
</feature>
<comment type="caution">
    <text evidence="7">The sequence shown here is derived from an EMBL/GenBank/DDBJ whole genome shotgun (WGS) entry which is preliminary data.</text>
</comment>
<dbReference type="GO" id="GO:0010181">
    <property type="term" value="F:FMN binding"/>
    <property type="evidence" value="ECO:0007669"/>
    <property type="project" value="InterPro"/>
</dbReference>
<dbReference type="PROSITE" id="PS00557">
    <property type="entry name" value="FMN_HYDROXY_ACID_DH_1"/>
    <property type="match status" value="1"/>
</dbReference>
<dbReference type="PANTHER" id="PTHR10578">
    <property type="entry name" value="S -2-HYDROXY-ACID OXIDASE-RELATED"/>
    <property type="match status" value="1"/>
</dbReference>
<dbReference type="InterPro" id="IPR012133">
    <property type="entry name" value="Alpha-hydoxy_acid_DH_FMN"/>
</dbReference>
<comment type="similarity">
    <text evidence="5">Belongs to the FMN-dependent alpha-hydroxy acid dehydrogenase family.</text>
</comment>
<dbReference type="PROSITE" id="PS51349">
    <property type="entry name" value="FMN_HYDROXY_ACID_DH_2"/>
    <property type="match status" value="1"/>
</dbReference>
<dbReference type="Pfam" id="PF01070">
    <property type="entry name" value="FMN_dh"/>
    <property type="match status" value="1"/>
</dbReference>
<sequence>MSWKRRPFDGREIASAHNIADLRAVARRRVPGFVFEYVEGGAEDEATLSGNRAAFAALRFVPPTLIDTQGRGLGTELFGAPCGAPLAIAPTGLNGMLHPHGDIALARAAAAFGIPFTLSTLSTTLLEDVASRAGGRLWMQLYVMKNRAIAEDIMRRAAAAGYEALLFTTDANVFGSREWDKRNYRKPGKPRLRAALDTLGHPRWLTQVLARHGVPRFRNIENFLPPGAASAVGGSTIIPQMFAPTLTWEDIAWVREHWPRKLLIKGVLTAADARRAVTVGCDGIVLSNHGGRQLDYCVAPIEMLGEIAAEVGDRLTVLIDSGVRRGTDIAKALALGADGVMVGRATLYGLAAAGETGARRALEMLTVELERVMGQLGCRAVAELGPHLLRG</sequence>
<feature type="domain" description="FMN hydroxy acid dehydrogenase" evidence="6">
    <location>
        <begin position="11"/>
        <end position="391"/>
    </location>
</feature>
<reference evidence="7" key="2">
    <citation type="journal article" date="2014" name="ISME J.">
        <title>Microbial stratification in low pH oxic and suboxic macroscopic growths along an acid mine drainage.</title>
        <authorList>
            <person name="Mendez-Garcia C."/>
            <person name="Mesa V."/>
            <person name="Sprenger R.R."/>
            <person name="Richter M."/>
            <person name="Diez M.S."/>
            <person name="Solano J."/>
            <person name="Bargiela R."/>
            <person name="Golyshina O.V."/>
            <person name="Manteca A."/>
            <person name="Ramos J.L."/>
            <person name="Gallego J.R."/>
            <person name="Llorente I."/>
            <person name="Martins Dos Santos V.A."/>
            <person name="Jensen O.N."/>
            <person name="Pelaez A.I."/>
            <person name="Sanchez J."/>
            <person name="Ferrer M."/>
        </authorList>
    </citation>
    <scope>NUCLEOTIDE SEQUENCE</scope>
</reference>
<dbReference type="InterPro" id="IPR013785">
    <property type="entry name" value="Aldolase_TIM"/>
</dbReference>
<dbReference type="AlphaFoldDB" id="T0ZF83"/>
<dbReference type="InterPro" id="IPR008259">
    <property type="entry name" value="FMN_hydac_DH_AS"/>
</dbReference>
<gene>
    <name evidence="7" type="ORF">B1A_21632</name>
</gene>
<dbReference type="GO" id="GO:0009060">
    <property type="term" value="P:aerobic respiration"/>
    <property type="evidence" value="ECO:0007669"/>
    <property type="project" value="TreeGrafter"/>
</dbReference>